<name>A0A841PEI2_9HYPH</name>
<dbReference type="AlphaFoldDB" id="A0A841PEI2"/>
<organism evidence="1 2">
    <name type="scientific">Mesorhizobium sangaii</name>
    <dbReference type="NCBI Taxonomy" id="505389"/>
    <lineage>
        <taxon>Bacteria</taxon>
        <taxon>Pseudomonadati</taxon>
        <taxon>Pseudomonadota</taxon>
        <taxon>Alphaproteobacteria</taxon>
        <taxon>Hyphomicrobiales</taxon>
        <taxon>Phyllobacteriaceae</taxon>
        <taxon>Mesorhizobium</taxon>
    </lineage>
</organism>
<sequence>MVSVTPRCYPATNGIYATHSALPNPLDSEL</sequence>
<keyword evidence="2" id="KW-1185">Reference proteome</keyword>
<protein>
    <submittedName>
        <fullName evidence="1">Uncharacterized protein</fullName>
    </submittedName>
</protein>
<evidence type="ECO:0000313" key="2">
    <source>
        <dbReference type="Proteomes" id="UP000556329"/>
    </source>
</evidence>
<dbReference type="Proteomes" id="UP000556329">
    <property type="component" value="Unassembled WGS sequence"/>
</dbReference>
<gene>
    <name evidence="1" type="ORF">HNQ71_001895</name>
</gene>
<accession>A0A841PEI2</accession>
<evidence type="ECO:0000313" key="1">
    <source>
        <dbReference type="EMBL" id="MBB6409230.1"/>
    </source>
</evidence>
<proteinExistence type="predicted"/>
<reference evidence="1 2" key="1">
    <citation type="submission" date="2020-08" db="EMBL/GenBank/DDBJ databases">
        <title>Genomic Encyclopedia of Type Strains, Phase IV (KMG-IV): sequencing the most valuable type-strain genomes for metagenomic binning, comparative biology and taxonomic classification.</title>
        <authorList>
            <person name="Goeker M."/>
        </authorList>
    </citation>
    <scope>NUCLEOTIDE SEQUENCE [LARGE SCALE GENOMIC DNA]</scope>
    <source>
        <strain evidence="1 2">DSM 100039</strain>
    </source>
</reference>
<dbReference type="EMBL" id="JACHEF010000002">
    <property type="protein sequence ID" value="MBB6409230.1"/>
    <property type="molecule type" value="Genomic_DNA"/>
</dbReference>
<comment type="caution">
    <text evidence="1">The sequence shown here is derived from an EMBL/GenBank/DDBJ whole genome shotgun (WGS) entry which is preliminary data.</text>
</comment>